<organism evidence="2 3">
    <name type="scientific">Streptomyces anatolicus</name>
    <dbReference type="NCBI Taxonomy" id="2675858"/>
    <lineage>
        <taxon>Bacteria</taxon>
        <taxon>Bacillati</taxon>
        <taxon>Actinomycetota</taxon>
        <taxon>Actinomycetes</taxon>
        <taxon>Kitasatosporales</taxon>
        <taxon>Streptomycetaceae</taxon>
        <taxon>Streptomyces</taxon>
    </lineage>
</organism>
<keyword evidence="3" id="KW-1185">Reference proteome</keyword>
<gene>
    <name evidence="2" type="ORF">GKQ77_17895</name>
</gene>
<keyword evidence="1" id="KW-0472">Membrane</keyword>
<evidence type="ECO:0000256" key="1">
    <source>
        <dbReference type="SAM" id="Phobius"/>
    </source>
</evidence>
<name>A0ABS6YPU5_9ACTN</name>
<comment type="caution">
    <text evidence="2">The sequence shown here is derived from an EMBL/GenBank/DDBJ whole genome shotgun (WGS) entry which is preliminary data.</text>
</comment>
<proteinExistence type="predicted"/>
<sequence length="66" mass="7346">MIMEELVAGVLSGLLVGTCVTYPLVLWLARNLRGGALPPPRRERRARAELEAFFGREEARPLPEEA</sequence>
<dbReference type="Proteomes" id="UP001197114">
    <property type="component" value="Unassembled WGS sequence"/>
</dbReference>
<dbReference type="EMBL" id="WMBF01000186">
    <property type="protein sequence ID" value="MBW5423418.1"/>
    <property type="molecule type" value="Genomic_DNA"/>
</dbReference>
<evidence type="ECO:0000313" key="2">
    <source>
        <dbReference type="EMBL" id="MBW5423418.1"/>
    </source>
</evidence>
<feature type="transmembrane region" description="Helical" evidence="1">
    <location>
        <begin position="6"/>
        <end position="29"/>
    </location>
</feature>
<protein>
    <submittedName>
        <fullName evidence="2">Uncharacterized protein</fullName>
    </submittedName>
</protein>
<keyword evidence="1" id="KW-1133">Transmembrane helix</keyword>
<keyword evidence="1" id="KW-0812">Transmembrane</keyword>
<dbReference type="RefSeq" id="WP_219689802.1">
    <property type="nucleotide sequence ID" value="NZ_WMBF01000186.1"/>
</dbReference>
<accession>A0ABS6YPU5</accession>
<reference evidence="2 3" key="1">
    <citation type="submission" date="2019-11" db="EMBL/GenBank/DDBJ databases">
        <authorList>
            <person name="Ay H."/>
        </authorList>
    </citation>
    <scope>NUCLEOTIDE SEQUENCE [LARGE SCALE GENOMIC DNA]</scope>
    <source>
        <strain evidence="2 3">BG9H</strain>
    </source>
</reference>
<evidence type="ECO:0000313" key="3">
    <source>
        <dbReference type="Proteomes" id="UP001197114"/>
    </source>
</evidence>